<dbReference type="InterPro" id="IPR006689">
    <property type="entry name" value="Small_GTPase_ARF/SAR"/>
</dbReference>
<protein>
    <submittedName>
        <fullName evidence="5">ADP-ribosylation factor-like</fullName>
    </submittedName>
</protein>
<sequence length="91" mass="10215">MLVVDSTDHERFTEVQEELVTTLNDSHLRVLVVILANKQDLLDVISPSNLCDALQLQDLPKGHPWQIHATIATKGDGMQEAIVTLRMQSLR</sequence>
<dbReference type="PANTHER" id="PTHR11711">
    <property type="entry name" value="ADP RIBOSYLATION FACTOR-RELATED"/>
    <property type="match status" value="1"/>
</dbReference>
<keyword evidence="2 3" id="KW-0342">GTP-binding</keyword>
<evidence type="ECO:0000313" key="4">
    <source>
        <dbReference type="Proteomes" id="UP000694845"/>
    </source>
</evidence>
<gene>
    <name evidence="5" type="primary">LOC110983216</name>
</gene>
<evidence type="ECO:0000313" key="5">
    <source>
        <dbReference type="RefSeq" id="XP_022097980.1"/>
    </source>
</evidence>
<dbReference type="AlphaFoldDB" id="A0A8B7YZP6"/>
<name>A0A8B7YZP6_ACAPL</name>
<dbReference type="GeneID" id="110983216"/>
<dbReference type="GO" id="GO:0005525">
    <property type="term" value="F:GTP binding"/>
    <property type="evidence" value="ECO:0007669"/>
    <property type="project" value="UniProtKB-KW"/>
</dbReference>
<dbReference type="Pfam" id="PF00025">
    <property type="entry name" value="Arf"/>
    <property type="match status" value="1"/>
</dbReference>
<dbReference type="KEGG" id="aplc:110983216"/>
<dbReference type="Gene3D" id="3.40.50.300">
    <property type="entry name" value="P-loop containing nucleotide triphosphate hydrolases"/>
    <property type="match status" value="1"/>
</dbReference>
<evidence type="ECO:0000256" key="1">
    <source>
        <dbReference type="ARBA" id="ARBA00022741"/>
    </source>
</evidence>
<keyword evidence="4" id="KW-1185">Reference proteome</keyword>
<dbReference type="InterPro" id="IPR024156">
    <property type="entry name" value="Small_GTPase_ARF"/>
</dbReference>
<reference evidence="5" key="1">
    <citation type="submission" date="2025-08" db="UniProtKB">
        <authorList>
            <consortium name="RefSeq"/>
        </authorList>
    </citation>
    <scope>IDENTIFICATION</scope>
</reference>
<dbReference type="OrthoDB" id="2011769at2759"/>
<dbReference type="RefSeq" id="XP_022097980.1">
    <property type="nucleotide sequence ID" value="XM_022242288.1"/>
</dbReference>
<feature type="binding site" evidence="3">
    <location>
        <begin position="37"/>
        <end position="40"/>
    </location>
    <ligand>
        <name>GTP</name>
        <dbReference type="ChEBI" id="CHEBI:37565"/>
    </ligand>
</feature>
<dbReference type="OMA" id="WQIHATI"/>
<keyword evidence="1 3" id="KW-0547">Nucleotide-binding</keyword>
<dbReference type="SUPFAM" id="SSF52540">
    <property type="entry name" value="P-loop containing nucleoside triphosphate hydrolases"/>
    <property type="match status" value="1"/>
</dbReference>
<dbReference type="Proteomes" id="UP000694845">
    <property type="component" value="Unplaced"/>
</dbReference>
<evidence type="ECO:0000256" key="3">
    <source>
        <dbReference type="PIRSR" id="PIRSR606689-1"/>
    </source>
</evidence>
<evidence type="ECO:0000256" key="2">
    <source>
        <dbReference type="ARBA" id="ARBA00023134"/>
    </source>
</evidence>
<dbReference type="GO" id="GO:0003924">
    <property type="term" value="F:GTPase activity"/>
    <property type="evidence" value="ECO:0007669"/>
    <property type="project" value="InterPro"/>
</dbReference>
<dbReference type="InterPro" id="IPR027417">
    <property type="entry name" value="P-loop_NTPase"/>
</dbReference>
<proteinExistence type="predicted"/>
<organism evidence="4 5">
    <name type="scientific">Acanthaster planci</name>
    <name type="common">Crown-of-thorns starfish</name>
    <dbReference type="NCBI Taxonomy" id="133434"/>
    <lineage>
        <taxon>Eukaryota</taxon>
        <taxon>Metazoa</taxon>
        <taxon>Echinodermata</taxon>
        <taxon>Eleutherozoa</taxon>
        <taxon>Asterozoa</taxon>
        <taxon>Asteroidea</taxon>
        <taxon>Valvatacea</taxon>
        <taxon>Valvatida</taxon>
        <taxon>Acanthasteridae</taxon>
        <taxon>Acanthaster</taxon>
    </lineage>
</organism>
<accession>A0A8B7YZP6</accession>